<dbReference type="AlphaFoldDB" id="A0A2S0RFG1"/>
<gene>
    <name evidence="1" type="ORF">HYN48_11600</name>
</gene>
<dbReference type="PROSITE" id="PS51257">
    <property type="entry name" value="PROKAR_LIPOPROTEIN"/>
    <property type="match status" value="1"/>
</dbReference>
<evidence type="ECO:0000313" key="1">
    <source>
        <dbReference type="EMBL" id="AWA30677.1"/>
    </source>
</evidence>
<dbReference type="EMBL" id="CP028811">
    <property type="protein sequence ID" value="AWA30677.1"/>
    <property type="molecule type" value="Genomic_DNA"/>
</dbReference>
<reference evidence="1 2" key="1">
    <citation type="submission" date="2018-04" db="EMBL/GenBank/DDBJ databases">
        <title>Genome sequencing of Flavobacterium sp. HYN0048.</title>
        <authorList>
            <person name="Yi H."/>
            <person name="Baek C."/>
        </authorList>
    </citation>
    <scope>NUCLEOTIDE SEQUENCE [LARGE SCALE GENOMIC DNA]</scope>
    <source>
        <strain evidence="1 2">HYN0048</strain>
    </source>
</reference>
<name>A0A2S0RFG1_9FLAO</name>
<evidence type="ECO:0000313" key="2">
    <source>
        <dbReference type="Proteomes" id="UP000244193"/>
    </source>
</evidence>
<sequence length="154" mass="17454">MGKNVLLGKTKDMKKALPFLAILIVFACTESKYAKQEQAVREQMKKLDGAAAYADKAQIAITETNPQQVYGILYRKADRMISNITPCVSADCQYELHRYTEKKKTYQALMAAGTKKVFYQAHVFVLEGKDTLVSSYMFFDDADNFIDFTPKLNP</sequence>
<protein>
    <recommendedName>
        <fullName evidence="3">Lipoprotein</fullName>
    </recommendedName>
</protein>
<organism evidence="1 2">
    <name type="scientific">Flavobacterium magnum</name>
    <dbReference type="NCBI Taxonomy" id="2162713"/>
    <lineage>
        <taxon>Bacteria</taxon>
        <taxon>Pseudomonadati</taxon>
        <taxon>Bacteroidota</taxon>
        <taxon>Flavobacteriia</taxon>
        <taxon>Flavobacteriales</taxon>
        <taxon>Flavobacteriaceae</taxon>
        <taxon>Flavobacterium</taxon>
    </lineage>
</organism>
<proteinExistence type="predicted"/>
<accession>A0A2S0RFG1</accession>
<keyword evidence="2" id="KW-1185">Reference proteome</keyword>
<dbReference type="KEGG" id="fmg:HYN48_11600"/>
<evidence type="ECO:0008006" key="3">
    <source>
        <dbReference type="Google" id="ProtNLM"/>
    </source>
</evidence>
<dbReference type="Proteomes" id="UP000244193">
    <property type="component" value="Chromosome"/>
</dbReference>